<name>A0A2T0UMZ6_9MICO</name>
<evidence type="ECO:0000313" key="2">
    <source>
        <dbReference type="Proteomes" id="UP000237822"/>
    </source>
</evidence>
<gene>
    <name evidence="1" type="ORF">BCF74_11038</name>
</gene>
<protein>
    <submittedName>
        <fullName evidence="1">Uncharacterized protein</fullName>
    </submittedName>
</protein>
<comment type="caution">
    <text evidence="1">The sequence shown here is derived from an EMBL/GenBank/DDBJ whole genome shotgun (WGS) entry which is preliminary data.</text>
</comment>
<accession>A0A2T0UMZ6</accession>
<proteinExistence type="predicted"/>
<dbReference type="Proteomes" id="UP000237822">
    <property type="component" value="Unassembled WGS sequence"/>
</dbReference>
<dbReference type="RefSeq" id="WP_218279222.1">
    <property type="nucleotide sequence ID" value="NZ_PVTI01000010.1"/>
</dbReference>
<dbReference type="EMBL" id="PVTI01000010">
    <property type="protein sequence ID" value="PRY59301.1"/>
    <property type="molecule type" value="Genomic_DNA"/>
</dbReference>
<dbReference type="AlphaFoldDB" id="A0A2T0UMZ6"/>
<organism evidence="1 2">
    <name type="scientific">Knoellia remsis</name>
    <dbReference type="NCBI Taxonomy" id="407159"/>
    <lineage>
        <taxon>Bacteria</taxon>
        <taxon>Bacillati</taxon>
        <taxon>Actinomycetota</taxon>
        <taxon>Actinomycetes</taxon>
        <taxon>Micrococcales</taxon>
        <taxon>Intrasporangiaceae</taxon>
        <taxon>Knoellia</taxon>
    </lineage>
</organism>
<reference evidence="1 2" key="1">
    <citation type="submission" date="2018-03" db="EMBL/GenBank/DDBJ databases">
        <title>Genomic Encyclopedia of Archaeal and Bacterial Type Strains, Phase II (KMG-II): from individual species to whole genera.</title>
        <authorList>
            <person name="Goeker M."/>
        </authorList>
    </citation>
    <scope>NUCLEOTIDE SEQUENCE [LARGE SCALE GENOMIC DNA]</scope>
    <source>
        <strain evidence="1 2">ATCC BAA-1496</strain>
    </source>
</reference>
<keyword evidence="2" id="KW-1185">Reference proteome</keyword>
<sequence length="89" mass="10121">MPTTKPRHAVTETPEVAAALEVAARRWPEDRDRPARLLRHLIEEGRRSVAPSVETRAAARREAARRLSGKYEGMFGPSYLDDLRGEWPE</sequence>
<evidence type="ECO:0000313" key="1">
    <source>
        <dbReference type="EMBL" id="PRY59301.1"/>
    </source>
</evidence>